<reference evidence="8" key="1">
    <citation type="submission" date="2023-07" db="EMBL/GenBank/DDBJ databases">
        <title>draft genome sequence of fig (Ficus carica).</title>
        <authorList>
            <person name="Takahashi T."/>
            <person name="Nishimura K."/>
        </authorList>
    </citation>
    <scope>NUCLEOTIDE SEQUENCE</scope>
</reference>
<dbReference type="GO" id="GO:0005634">
    <property type="term" value="C:nucleus"/>
    <property type="evidence" value="ECO:0007669"/>
    <property type="project" value="UniProtKB-SubCell"/>
</dbReference>
<evidence type="ECO:0000313" key="8">
    <source>
        <dbReference type="EMBL" id="GMN63096.1"/>
    </source>
</evidence>
<dbReference type="GO" id="GO:0003677">
    <property type="term" value="F:DNA binding"/>
    <property type="evidence" value="ECO:0007669"/>
    <property type="project" value="UniProtKB-KW"/>
</dbReference>
<dbReference type="InterPro" id="IPR003340">
    <property type="entry name" value="B3_DNA-bd"/>
</dbReference>
<sequence length="496" mass="54012">MDSLERASRIESRGQGQGQGQGQGLDYFMGWVEEETHIPIGLRMVARRRMNNKINQPMTTRSISMGSAYENGTFCSKFHLECDGWRDCLVCGKMIHCGCIMSFHLYESLDFGGIGCTGCSVESTVLVSNQYSFFTNATSEVSCDSSDPVEAEHTVDSGKMLFGVMLPSDSSIPPDVQSPAAQFGEQNESSLNGAKTVTDPSVGKQTSLEPVLIGPPSQPPSPAAHIGDPDRKSLNRAGTSVDPGSSSQKQSPAVLLGEPNKSSLNEAQLPVGPFVGNETVQGDTSAKITSAPHSLPEITDKELPGTSGDSNTDLVLLFEKLLSASDADPKLARLVLPKLCAESFFPSAPEGHRYPIEVRDISGKEWKFYFRVWRNGPGRMYVLDGVREYMAAMEWKAGDKESLEFLCLLNGVGYMFFQTVNYLTSASLSPMPEHVVVLFVTKNFASFSVTFYKTGSKGKYVIETKKVSANSGTKPLLSMDAVETSVFARHNKFDFK</sequence>
<dbReference type="Proteomes" id="UP001187192">
    <property type="component" value="Unassembled WGS sequence"/>
</dbReference>
<gene>
    <name evidence="8" type="ORF">TIFTF001_032173</name>
</gene>
<proteinExistence type="predicted"/>
<keyword evidence="2" id="KW-0805">Transcription regulation</keyword>
<name>A0AA88J7K8_FICCA</name>
<dbReference type="SUPFAM" id="SSF101936">
    <property type="entry name" value="DNA-binding pseudobarrel domain"/>
    <property type="match status" value="1"/>
</dbReference>
<keyword evidence="4" id="KW-0804">Transcription</keyword>
<keyword evidence="9" id="KW-1185">Reference proteome</keyword>
<protein>
    <recommendedName>
        <fullName evidence="7">TF-B3 domain-containing protein</fullName>
    </recommendedName>
</protein>
<comment type="subcellular location">
    <subcellularLocation>
        <location evidence="1">Nucleus</location>
    </subcellularLocation>
</comment>
<evidence type="ECO:0000313" key="9">
    <source>
        <dbReference type="Proteomes" id="UP001187192"/>
    </source>
</evidence>
<evidence type="ECO:0000256" key="2">
    <source>
        <dbReference type="ARBA" id="ARBA00023015"/>
    </source>
</evidence>
<dbReference type="InterPro" id="IPR057743">
    <property type="entry name" value="Zfn_VAL1-3_N"/>
</dbReference>
<dbReference type="PANTHER" id="PTHR46245">
    <property type="entry name" value="B3 DOMAIN-CONTAINING PROTEIN OS07G0563300"/>
    <property type="match status" value="1"/>
</dbReference>
<dbReference type="InterPro" id="IPR015300">
    <property type="entry name" value="DNA-bd_pseudobarrel_sf"/>
</dbReference>
<dbReference type="SMART" id="SM01019">
    <property type="entry name" value="B3"/>
    <property type="match status" value="1"/>
</dbReference>
<feature type="compositionally biased region" description="Basic and acidic residues" evidence="6">
    <location>
        <begin position="1"/>
        <end position="12"/>
    </location>
</feature>
<evidence type="ECO:0000256" key="6">
    <source>
        <dbReference type="SAM" id="MobiDB-lite"/>
    </source>
</evidence>
<dbReference type="Pfam" id="PF25813">
    <property type="entry name" value="zf_VAL1_N"/>
    <property type="match status" value="1"/>
</dbReference>
<dbReference type="Pfam" id="PF02362">
    <property type="entry name" value="B3"/>
    <property type="match status" value="1"/>
</dbReference>
<feature type="region of interest" description="Disordered" evidence="6">
    <location>
        <begin position="173"/>
        <end position="290"/>
    </location>
</feature>
<evidence type="ECO:0000256" key="3">
    <source>
        <dbReference type="ARBA" id="ARBA00023125"/>
    </source>
</evidence>
<evidence type="ECO:0000256" key="1">
    <source>
        <dbReference type="ARBA" id="ARBA00004123"/>
    </source>
</evidence>
<dbReference type="CDD" id="cd10017">
    <property type="entry name" value="B3_DNA"/>
    <property type="match status" value="1"/>
</dbReference>
<feature type="compositionally biased region" description="Polar residues" evidence="6">
    <location>
        <begin position="278"/>
        <end position="290"/>
    </location>
</feature>
<evidence type="ECO:0000256" key="5">
    <source>
        <dbReference type="ARBA" id="ARBA00023242"/>
    </source>
</evidence>
<dbReference type="EMBL" id="BTGU01000142">
    <property type="protein sequence ID" value="GMN63096.1"/>
    <property type="molecule type" value="Genomic_DNA"/>
</dbReference>
<feature type="compositionally biased region" description="Polar residues" evidence="6">
    <location>
        <begin position="236"/>
        <end position="251"/>
    </location>
</feature>
<dbReference type="Gene3D" id="2.40.330.10">
    <property type="entry name" value="DNA-binding pseudobarrel domain"/>
    <property type="match status" value="1"/>
</dbReference>
<comment type="caution">
    <text evidence="8">The sequence shown here is derived from an EMBL/GenBank/DDBJ whole genome shotgun (WGS) entry which is preliminary data.</text>
</comment>
<dbReference type="PANTHER" id="PTHR46245:SF19">
    <property type="entry name" value="TF-B3 DOMAIN-CONTAINING PROTEIN"/>
    <property type="match status" value="1"/>
</dbReference>
<feature type="compositionally biased region" description="Polar residues" evidence="6">
    <location>
        <begin position="184"/>
        <end position="208"/>
    </location>
</feature>
<organism evidence="8 9">
    <name type="scientific">Ficus carica</name>
    <name type="common">Common fig</name>
    <dbReference type="NCBI Taxonomy" id="3494"/>
    <lineage>
        <taxon>Eukaryota</taxon>
        <taxon>Viridiplantae</taxon>
        <taxon>Streptophyta</taxon>
        <taxon>Embryophyta</taxon>
        <taxon>Tracheophyta</taxon>
        <taxon>Spermatophyta</taxon>
        <taxon>Magnoliopsida</taxon>
        <taxon>eudicotyledons</taxon>
        <taxon>Gunneridae</taxon>
        <taxon>Pentapetalae</taxon>
        <taxon>rosids</taxon>
        <taxon>fabids</taxon>
        <taxon>Rosales</taxon>
        <taxon>Moraceae</taxon>
        <taxon>Ficeae</taxon>
        <taxon>Ficus</taxon>
    </lineage>
</organism>
<feature type="region of interest" description="Disordered" evidence="6">
    <location>
        <begin position="1"/>
        <end position="22"/>
    </location>
</feature>
<feature type="domain" description="TF-B3" evidence="7">
    <location>
        <begin position="318"/>
        <end position="412"/>
    </location>
</feature>
<evidence type="ECO:0000256" key="4">
    <source>
        <dbReference type="ARBA" id="ARBA00023163"/>
    </source>
</evidence>
<keyword evidence="5" id="KW-0539">Nucleus</keyword>
<evidence type="ECO:0000259" key="7">
    <source>
        <dbReference type="SMART" id="SM01019"/>
    </source>
</evidence>
<accession>A0AA88J7K8</accession>
<dbReference type="AlphaFoldDB" id="A0AA88J7K8"/>
<keyword evidence="3" id="KW-0238">DNA-binding</keyword>